<keyword evidence="2" id="KW-1185">Reference proteome</keyword>
<sequence>MGRQGGARVRWAGGVTPERDCGRRREVYNVAEAGWRSIDHLAAATTFIFISCRASTSILPQMPCRVDATCVRALLLALLALAACIAPASAQIHWNRGWGAGGSMGKRSSASSPMSPSASLGVDTEALMLSSECSFDVAHVSNLLARIIESEASRLAGCEVRSRYPSLSPVMGGDQDSLGRLPWWYASRKSSNEQ</sequence>
<reference evidence="1 2" key="2">
    <citation type="submission" date="2019-01" db="EMBL/GenBank/DDBJ databases">
        <title>The decoding of complex shrimp genome reveals the adaptation for benthos swimmer, frequently molting mechanism and breeding impact on genome.</title>
        <authorList>
            <person name="Sun Y."/>
            <person name="Gao Y."/>
            <person name="Yu Y."/>
        </authorList>
    </citation>
    <scope>NUCLEOTIDE SEQUENCE [LARGE SCALE GENOMIC DNA]</scope>
    <source>
        <tissue evidence="1">Muscle</tissue>
    </source>
</reference>
<reference evidence="1 2" key="1">
    <citation type="submission" date="2018-04" db="EMBL/GenBank/DDBJ databases">
        <authorList>
            <person name="Zhang X."/>
            <person name="Yuan J."/>
            <person name="Li F."/>
            <person name="Xiang J."/>
        </authorList>
    </citation>
    <scope>NUCLEOTIDE SEQUENCE [LARGE SCALE GENOMIC DNA]</scope>
    <source>
        <tissue evidence="1">Muscle</tissue>
    </source>
</reference>
<comment type="caution">
    <text evidence="1">The sequence shown here is derived from an EMBL/GenBank/DDBJ whole genome shotgun (WGS) entry which is preliminary data.</text>
</comment>
<dbReference type="AlphaFoldDB" id="A0A423TPT9"/>
<name>A0A423TPT9_PENVA</name>
<dbReference type="Proteomes" id="UP000283509">
    <property type="component" value="Unassembled WGS sequence"/>
</dbReference>
<proteinExistence type="predicted"/>
<organism evidence="1 2">
    <name type="scientific">Penaeus vannamei</name>
    <name type="common">Whiteleg shrimp</name>
    <name type="synonym">Litopenaeus vannamei</name>
    <dbReference type="NCBI Taxonomy" id="6689"/>
    <lineage>
        <taxon>Eukaryota</taxon>
        <taxon>Metazoa</taxon>
        <taxon>Ecdysozoa</taxon>
        <taxon>Arthropoda</taxon>
        <taxon>Crustacea</taxon>
        <taxon>Multicrustacea</taxon>
        <taxon>Malacostraca</taxon>
        <taxon>Eumalacostraca</taxon>
        <taxon>Eucarida</taxon>
        <taxon>Decapoda</taxon>
        <taxon>Dendrobranchiata</taxon>
        <taxon>Penaeoidea</taxon>
        <taxon>Penaeidae</taxon>
        <taxon>Penaeus</taxon>
    </lineage>
</organism>
<gene>
    <name evidence="1" type="ORF">C7M84_002824</name>
</gene>
<dbReference type="OrthoDB" id="6349310at2759"/>
<evidence type="ECO:0000313" key="1">
    <source>
        <dbReference type="EMBL" id="ROT78459.1"/>
    </source>
</evidence>
<evidence type="ECO:0000313" key="2">
    <source>
        <dbReference type="Proteomes" id="UP000283509"/>
    </source>
</evidence>
<protein>
    <submittedName>
        <fullName evidence="1">Uncharacterized protein</fullName>
    </submittedName>
</protein>
<dbReference type="EMBL" id="QCYY01001376">
    <property type="protein sequence ID" value="ROT78459.1"/>
    <property type="molecule type" value="Genomic_DNA"/>
</dbReference>
<accession>A0A423TPT9</accession>